<dbReference type="SUPFAM" id="SSF52200">
    <property type="entry name" value="Toll/Interleukin receptor TIR domain"/>
    <property type="match status" value="1"/>
</dbReference>
<dbReference type="InterPro" id="IPR035897">
    <property type="entry name" value="Toll_tir_struct_dom_sf"/>
</dbReference>
<dbReference type="PROSITE" id="PS50104">
    <property type="entry name" value="TIR"/>
    <property type="match status" value="1"/>
</dbReference>
<dbReference type="InterPro" id="IPR011713">
    <property type="entry name" value="Leu-rich_rpt_3"/>
</dbReference>
<dbReference type="SUPFAM" id="SSF46785">
    <property type="entry name" value="Winged helix' DNA-binding domain"/>
    <property type="match status" value="1"/>
</dbReference>
<dbReference type="InterPro" id="IPR058192">
    <property type="entry name" value="WHD_ROQ1-like"/>
</dbReference>
<dbReference type="EMBL" id="GEVL01014975">
    <property type="protein sequence ID" value="JAU62366.1"/>
    <property type="molecule type" value="Transcribed_RNA"/>
</dbReference>
<evidence type="ECO:0000256" key="6">
    <source>
        <dbReference type="ARBA" id="ARBA00023027"/>
    </source>
</evidence>
<dbReference type="SUPFAM" id="SSF52540">
    <property type="entry name" value="P-loop containing nucleoside triphosphate hydrolases"/>
    <property type="match status" value="1"/>
</dbReference>
<evidence type="ECO:0000256" key="4">
    <source>
        <dbReference type="ARBA" id="ARBA00022801"/>
    </source>
</evidence>
<dbReference type="SUPFAM" id="SSF52058">
    <property type="entry name" value="L domain-like"/>
    <property type="match status" value="1"/>
</dbReference>
<dbReference type="InterPro" id="IPR044974">
    <property type="entry name" value="Disease_R_plants"/>
</dbReference>
<dbReference type="Pfam" id="PF00931">
    <property type="entry name" value="NB-ARC"/>
    <property type="match status" value="1"/>
</dbReference>
<keyword evidence="4" id="KW-0378">Hydrolase</keyword>
<dbReference type="FunFam" id="1.10.8.430:FF:000002">
    <property type="entry name" value="Disease resistance protein (TIR-NBS-LRR class)"/>
    <property type="match status" value="1"/>
</dbReference>
<dbReference type="GO" id="GO:0007165">
    <property type="term" value="P:signal transduction"/>
    <property type="evidence" value="ECO:0007669"/>
    <property type="project" value="InterPro"/>
</dbReference>
<name>A0A1J3H309_NOCCA</name>
<dbReference type="AlphaFoldDB" id="A0A1J3H309"/>
<evidence type="ECO:0000259" key="8">
    <source>
        <dbReference type="PROSITE" id="PS50104"/>
    </source>
</evidence>
<dbReference type="GO" id="GO:0061809">
    <property type="term" value="F:NAD+ nucleosidase activity, cyclic ADP-ribose generating"/>
    <property type="evidence" value="ECO:0007669"/>
    <property type="project" value="UniProtKB-EC"/>
</dbReference>
<evidence type="ECO:0000256" key="3">
    <source>
        <dbReference type="ARBA" id="ARBA00022737"/>
    </source>
</evidence>
<organism evidence="9">
    <name type="scientific">Noccaea caerulescens</name>
    <name type="common">Alpine penny-cress</name>
    <name type="synonym">Thlaspi caerulescens</name>
    <dbReference type="NCBI Taxonomy" id="107243"/>
    <lineage>
        <taxon>Eukaryota</taxon>
        <taxon>Viridiplantae</taxon>
        <taxon>Streptophyta</taxon>
        <taxon>Embryophyta</taxon>
        <taxon>Tracheophyta</taxon>
        <taxon>Spermatophyta</taxon>
        <taxon>Magnoliopsida</taxon>
        <taxon>eudicotyledons</taxon>
        <taxon>Gunneridae</taxon>
        <taxon>Pentapetalae</taxon>
        <taxon>rosids</taxon>
        <taxon>malvids</taxon>
        <taxon>Brassicales</taxon>
        <taxon>Brassicaceae</taxon>
        <taxon>Coluteocarpeae</taxon>
        <taxon>Noccaea</taxon>
    </lineage>
</organism>
<dbReference type="PANTHER" id="PTHR11017:SF418">
    <property type="entry name" value="DISEASE RESISTANCE PROTEIN (TIR-NBS-LRR CLASS) FAMILY-RELATED"/>
    <property type="match status" value="1"/>
</dbReference>
<dbReference type="Pfam" id="PF23282">
    <property type="entry name" value="WHD_ROQ1"/>
    <property type="match status" value="1"/>
</dbReference>
<dbReference type="PRINTS" id="PR00364">
    <property type="entry name" value="DISEASERSIST"/>
</dbReference>
<dbReference type="FunFam" id="3.40.50.10140:FF:000007">
    <property type="entry name" value="Disease resistance protein (TIR-NBS-LRR class)"/>
    <property type="match status" value="1"/>
</dbReference>
<dbReference type="InterPro" id="IPR032675">
    <property type="entry name" value="LRR_dom_sf"/>
</dbReference>
<keyword evidence="2" id="KW-0433">Leucine-rich repeat</keyword>
<dbReference type="GO" id="GO:0006952">
    <property type="term" value="P:defense response"/>
    <property type="evidence" value="ECO:0007669"/>
    <property type="project" value="UniProtKB-KW"/>
</dbReference>
<evidence type="ECO:0000256" key="7">
    <source>
        <dbReference type="ARBA" id="ARBA00047304"/>
    </source>
</evidence>
<dbReference type="Pfam" id="PF07725">
    <property type="entry name" value="LRR_3"/>
    <property type="match status" value="1"/>
</dbReference>
<evidence type="ECO:0000256" key="1">
    <source>
        <dbReference type="ARBA" id="ARBA00011982"/>
    </source>
</evidence>
<evidence type="ECO:0000313" key="9">
    <source>
        <dbReference type="EMBL" id="JAU62366.1"/>
    </source>
</evidence>
<keyword evidence="3" id="KW-0677">Repeat</keyword>
<sequence length="1086" mass="123784">MAASPSSSFTSRNYTYKVFASFHGEDVRKTLLSHIRQQFNRSGISMFDDQEIERSATIAPSLKKAIEESRILIVILSQRYASSGWCLDELVDIMETKKATGQIVMPIFYGVDPSHIRKQIGEFGIAFNDTCERKKPTDEQRQKWSQALNDVGNIEGEHFSNWNNEAAMIEKIAKEVLIKLNATPSRDFDEKVGLKAHLRKMESLLDLDYDGVKMVGITGPAGIGKTTIARALQSVFSDKFQLTCFVDNLSGNYHSGLDDYGLQLRLQKQLISKVLNQDGMSISHLGAVEQNLGDQRVLIILDDVNNIKQLEALANETTWFGPGSRIVVTTENKELLQQHGINNIYHVGFPSSEEAAEILCRYAFKQSSPLYGFKEYCDRITDLCGNLPLGLRVVGSSLRGKKQDEWEDVMNRLETILDRDIEDVLSVGYENLDVNEQTLFLHIAVFFNYEEGDLVKAMFADGYLDVRRGLKILVNRSLIEISSSGKWIDMHRLLQQMARQVIRKQEPWRRQILMDAHEICDVLENETGTSAVSGISFDISGISELNVSGRALKRMFNLRFLKVYKDMSLEFPRPNDRMFIPEEMEFPRRLRLLHWEVYPSRSLPPTFHPGYLVELHMPDSQLEYLWQGAQPLTNLKKMDLHGSFHLKEVPDLSNATNLERLDLNGCKSLIEIPSSFSNLQKLDFLTMVDCINIQVTPLHLNLPSLEYIELKRCSKLRNFPFTSTKFIGVDISETWVEEVPPSVSLCSGLEMLIIGSGNLKRLTHLPTSLCRLDLRYSDIETIPDCIKALHQLKDLTLTGCKRLASLPELPRSLDYLRAGHCESLVTVFCPLNHSADAELEFTNCFKLGQQARREIIQRSFSCEWAILPGRQVPAKFNHRARGNSLSIISPVGNNPLSALSRLKLCVVVSPDHPVSEFERYPQELLCRRKPDDEMVCVKSLYCLCSQTEHLFIFDSGLPFVNPSQVSREIVLEFSSRFHDDFDIIECGAYIWTDETIEESYQSQVHQVFEDDHDTTSIGSYEFQNSKASKDDTEYGDRANGVIIYESREEEKLQGVQHTDCWSWLFLCFDLSGFVRDIRSLVSGRRR</sequence>
<dbReference type="SMART" id="SM00255">
    <property type="entry name" value="TIR"/>
    <property type="match status" value="1"/>
</dbReference>
<dbReference type="FunFam" id="3.80.10.10:FF:000386">
    <property type="entry name" value="Disease resistance protein RPS4"/>
    <property type="match status" value="1"/>
</dbReference>
<gene>
    <name evidence="9" type="ORF">LE_TR5428_c2_g1_i1_g.19835</name>
</gene>
<dbReference type="InterPro" id="IPR027417">
    <property type="entry name" value="P-loop_NTPase"/>
</dbReference>
<comment type="catalytic activity">
    <reaction evidence="7">
        <text>NAD(+) + H2O = ADP-D-ribose + nicotinamide + H(+)</text>
        <dbReference type="Rhea" id="RHEA:16301"/>
        <dbReference type="ChEBI" id="CHEBI:15377"/>
        <dbReference type="ChEBI" id="CHEBI:15378"/>
        <dbReference type="ChEBI" id="CHEBI:17154"/>
        <dbReference type="ChEBI" id="CHEBI:57540"/>
        <dbReference type="ChEBI" id="CHEBI:57967"/>
        <dbReference type="EC" id="3.2.2.6"/>
    </reaction>
    <physiologicalReaction direction="left-to-right" evidence="7">
        <dbReference type="Rhea" id="RHEA:16302"/>
    </physiologicalReaction>
</comment>
<dbReference type="InterPro" id="IPR042197">
    <property type="entry name" value="Apaf_helical"/>
</dbReference>
<dbReference type="Gene3D" id="3.40.50.10140">
    <property type="entry name" value="Toll/interleukin-1 receptor homology (TIR) domain"/>
    <property type="match status" value="1"/>
</dbReference>
<feature type="domain" description="TIR" evidence="8">
    <location>
        <begin position="14"/>
        <end position="180"/>
    </location>
</feature>
<evidence type="ECO:0000256" key="5">
    <source>
        <dbReference type="ARBA" id="ARBA00022821"/>
    </source>
</evidence>
<reference evidence="9" key="1">
    <citation type="submission" date="2016-07" db="EMBL/GenBank/DDBJ databases">
        <title>De novo transcriptome assembly of four accessions of the metal hyperaccumulator plant Noccaea caerulescens.</title>
        <authorList>
            <person name="Blande D."/>
            <person name="Halimaa P."/>
            <person name="Tervahauta A.I."/>
            <person name="Aarts M.G."/>
            <person name="Karenlampi S.O."/>
        </authorList>
    </citation>
    <scope>NUCLEOTIDE SEQUENCE</scope>
</reference>
<dbReference type="InterPro" id="IPR002182">
    <property type="entry name" value="NB-ARC"/>
</dbReference>
<dbReference type="GO" id="GO:0043531">
    <property type="term" value="F:ADP binding"/>
    <property type="evidence" value="ECO:0007669"/>
    <property type="project" value="InterPro"/>
</dbReference>
<proteinExistence type="predicted"/>
<dbReference type="FunFam" id="3.40.50.300:FF:001002">
    <property type="entry name" value="Disease resistance protein (TIR-NBS-LRR class)"/>
    <property type="match status" value="1"/>
</dbReference>
<dbReference type="Gene3D" id="3.80.10.10">
    <property type="entry name" value="Ribonuclease Inhibitor"/>
    <property type="match status" value="2"/>
</dbReference>
<dbReference type="EC" id="3.2.2.6" evidence="1"/>
<accession>A0A1J3H309</accession>
<dbReference type="Gene3D" id="3.40.50.300">
    <property type="entry name" value="P-loop containing nucleotide triphosphate hydrolases"/>
    <property type="match status" value="1"/>
</dbReference>
<dbReference type="Pfam" id="PF01582">
    <property type="entry name" value="TIR"/>
    <property type="match status" value="1"/>
</dbReference>
<keyword evidence="5" id="KW-0611">Plant defense</keyword>
<dbReference type="InterPro" id="IPR000157">
    <property type="entry name" value="TIR_dom"/>
</dbReference>
<dbReference type="Gene3D" id="1.10.8.430">
    <property type="entry name" value="Helical domain of apoptotic protease-activating factors"/>
    <property type="match status" value="1"/>
</dbReference>
<dbReference type="InterPro" id="IPR036390">
    <property type="entry name" value="WH_DNA-bd_sf"/>
</dbReference>
<protein>
    <recommendedName>
        <fullName evidence="1">ADP-ribosyl cyclase/cyclic ADP-ribose hydrolase</fullName>
        <ecNumber evidence="1">3.2.2.6</ecNumber>
    </recommendedName>
</protein>
<dbReference type="PANTHER" id="PTHR11017">
    <property type="entry name" value="LEUCINE-RICH REPEAT-CONTAINING PROTEIN"/>
    <property type="match status" value="1"/>
</dbReference>
<evidence type="ECO:0000256" key="2">
    <source>
        <dbReference type="ARBA" id="ARBA00022614"/>
    </source>
</evidence>
<keyword evidence="6" id="KW-0520">NAD</keyword>